<name>A0A9P7A653_9AGAM</name>
<dbReference type="EMBL" id="JABBWD010000003">
    <property type="protein sequence ID" value="KAG1782390.1"/>
    <property type="molecule type" value="Genomic_DNA"/>
</dbReference>
<sequence>MSSTLILVSTTSNSSSLSRSNHEEEIGRKWSESFTYFGTDGPIGVYLAGGMHSTRSGDEDEDDLTIRPRRKPPPKPPKHHVITNTITSYLSKFDSREEVVSVTINSSPEVSFTLHKPLRNRPSFEENACEAIQDFMDAHEFFKIIKNPQTKNYKDVLPFLITRRKKFLKKRLWVLRATLKAMNEKWSTLDTSHSIHEEFPNFSNIVCLRFGALPPVDVLIKLSAEIQTCARVNVDAVPMGRLVQIFDRMFEDCHLLLRSRTVAKAQPRSGVAAAKSAMERFLPLSGGVDYLIKFCRTTFPGREVRYQWTDRGHFEA</sequence>
<comment type="caution">
    <text evidence="2">The sequence shown here is derived from an EMBL/GenBank/DDBJ whole genome shotgun (WGS) entry which is preliminary data.</text>
</comment>
<feature type="compositionally biased region" description="Low complexity" evidence="1">
    <location>
        <begin position="1"/>
        <end position="19"/>
    </location>
</feature>
<feature type="region of interest" description="Disordered" evidence="1">
    <location>
        <begin position="49"/>
        <end position="79"/>
    </location>
</feature>
<feature type="region of interest" description="Disordered" evidence="1">
    <location>
        <begin position="1"/>
        <end position="24"/>
    </location>
</feature>
<accession>A0A9P7A653</accession>
<organism evidence="2 3">
    <name type="scientific">Suillus placidus</name>
    <dbReference type="NCBI Taxonomy" id="48579"/>
    <lineage>
        <taxon>Eukaryota</taxon>
        <taxon>Fungi</taxon>
        <taxon>Dikarya</taxon>
        <taxon>Basidiomycota</taxon>
        <taxon>Agaricomycotina</taxon>
        <taxon>Agaricomycetes</taxon>
        <taxon>Agaricomycetidae</taxon>
        <taxon>Boletales</taxon>
        <taxon>Suillineae</taxon>
        <taxon>Suillaceae</taxon>
        <taxon>Suillus</taxon>
    </lineage>
</organism>
<evidence type="ECO:0000313" key="2">
    <source>
        <dbReference type="EMBL" id="KAG1782390.1"/>
    </source>
</evidence>
<dbReference type="AlphaFoldDB" id="A0A9P7A653"/>
<reference evidence="2" key="1">
    <citation type="journal article" date="2020" name="New Phytol.">
        <title>Comparative genomics reveals dynamic genome evolution in host specialist ectomycorrhizal fungi.</title>
        <authorList>
            <person name="Lofgren L.A."/>
            <person name="Nguyen N.H."/>
            <person name="Vilgalys R."/>
            <person name="Ruytinx J."/>
            <person name="Liao H.L."/>
            <person name="Branco S."/>
            <person name="Kuo A."/>
            <person name="LaButti K."/>
            <person name="Lipzen A."/>
            <person name="Andreopoulos W."/>
            <person name="Pangilinan J."/>
            <person name="Riley R."/>
            <person name="Hundley H."/>
            <person name="Na H."/>
            <person name="Barry K."/>
            <person name="Grigoriev I.V."/>
            <person name="Stajich J.E."/>
            <person name="Kennedy P.G."/>
        </authorList>
    </citation>
    <scope>NUCLEOTIDE SEQUENCE</scope>
    <source>
        <strain evidence="2">DOB743</strain>
    </source>
</reference>
<dbReference type="Proteomes" id="UP000714275">
    <property type="component" value="Unassembled WGS sequence"/>
</dbReference>
<keyword evidence="3" id="KW-1185">Reference proteome</keyword>
<evidence type="ECO:0000256" key="1">
    <source>
        <dbReference type="SAM" id="MobiDB-lite"/>
    </source>
</evidence>
<feature type="compositionally biased region" description="Basic residues" evidence="1">
    <location>
        <begin position="67"/>
        <end position="79"/>
    </location>
</feature>
<protein>
    <submittedName>
        <fullName evidence="2">Uncharacterized protein</fullName>
    </submittedName>
</protein>
<proteinExistence type="predicted"/>
<evidence type="ECO:0000313" key="3">
    <source>
        <dbReference type="Proteomes" id="UP000714275"/>
    </source>
</evidence>
<gene>
    <name evidence="2" type="ORF">EV702DRAFT_379253</name>
</gene>
<dbReference type="OrthoDB" id="2669606at2759"/>